<dbReference type="AlphaFoldDB" id="A0A1W6ZCT0"/>
<gene>
    <name evidence="3" type="ORF">CAL15_09845</name>
</gene>
<proteinExistence type="predicted"/>
<protein>
    <recommendedName>
        <fullName evidence="5">Pilus assembly protein</fullName>
    </recommendedName>
</protein>
<keyword evidence="2" id="KW-0472">Membrane</keyword>
<keyword evidence="4" id="KW-1185">Reference proteome</keyword>
<dbReference type="STRING" id="463040.CAL15_09845"/>
<sequence>MGRARHAAASPLRQLGQGTVEAVLAAAAMAGLACAIAWIGRLQFQALEVSQAGRLAAFTAARAPSAARADHGTSVSVSRTSSSSPTAAGGDDAVGRRLALEWLRVDDGLVAAQAQRRVAPDVGWEAAAGVAAPTSLWRHTAVAIGAGHAESDAHTQQRLTASVAGWSRTADASRRLSNALQSRVRNLDAAWGGRRPGDDWVSAWADLAPAGRVAVKR</sequence>
<feature type="region of interest" description="Disordered" evidence="1">
    <location>
        <begin position="69"/>
        <end position="90"/>
    </location>
</feature>
<reference evidence="3 4" key="1">
    <citation type="submission" date="2017-05" db="EMBL/GenBank/DDBJ databases">
        <title>Complete and WGS of Bordetella genogroups.</title>
        <authorList>
            <person name="Spilker T."/>
            <person name="LiPuma J."/>
        </authorList>
    </citation>
    <scope>NUCLEOTIDE SEQUENCE [LARGE SCALE GENOMIC DNA]</scope>
    <source>
        <strain evidence="3 4">AU7206</strain>
    </source>
</reference>
<keyword evidence="2" id="KW-0812">Transmembrane</keyword>
<accession>A0A1W6ZCT0</accession>
<evidence type="ECO:0008006" key="5">
    <source>
        <dbReference type="Google" id="ProtNLM"/>
    </source>
</evidence>
<dbReference type="KEGG" id="bgm:CAL15_09845"/>
<evidence type="ECO:0000313" key="4">
    <source>
        <dbReference type="Proteomes" id="UP000194161"/>
    </source>
</evidence>
<keyword evidence="2" id="KW-1133">Transmembrane helix</keyword>
<feature type="transmembrane region" description="Helical" evidence="2">
    <location>
        <begin position="20"/>
        <end position="40"/>
    </location>
</feature>
<evidence type="ECO:0000313" key="3">
    <source>
        <dbReference type="EMBL" id="ARP94664.1"/>
    </source>
</evidence>
<dbReference type="Proteomes" id="UP000194161">
    <property type="component" value="Chromosome"/>
</dbReference>
<evidence type="ECO:0000256" key="1">
    <source>
        <dbReference type="SAM" id="MobiDB-lite"/>
    </source>
</evidence>
<name>A0A1W6ZCT0_9BORD</name>
<evidence type="ECO:0000256" key="2">
    <source>
        <dbReference type="SAM" id="Phobius"/>
    </source>
</evidence>
<organism evidence="3 4">
    <name type="scientific">Bordetella genomosp. 13</name>
    <dbReference type="NCBI Taxonomy" id="463040"/>
    <lineage>
        <taxon>Bacteria</taxon>
        <taxon>Pseudomonadati</taxon>
        <taxon>Pseudomonadota</taxon>
        <taxon>Betaproteobacteria</taxon>
        <taxon>Burkholderiales</taxon>
        <taxon>Alcaligenaceae</taxon>
        <taxon>Bordetella</taxon>
    </lineage>
</organism>
<dbReference type="PROSITE" id="PS51257">
    <property type="entry name" value="PROKAR_LIPOPROTEIN"/>
    <property type="match status" value="1"/>
</dbReference>
<dbReference type="EMBL" id="CP021111">
    <property type="protein sequence ID" value="ARP94664.1"/>
    <property type="molecule type" value="Genomic_DNA"/>
</dbReference>
<feature type="compositionally biased region" description="Low complexity" evidence="1">
    <location>
        <begin position="69"/>
        <end position="84"/>
    </location>
</feature>